<dbReference type="OrthoDB" id="419616at2759"/>
<dbReference type="VEuPathDB" id="FungiDB:I302_07531"/>
<feature type="compositionally biased region" description="Low complexity" evidence="6">
    <location>
        <begin position="8"/>
        <end position="20"/>
    </location>
</feature>
<evidence type="ECO:0000256" key="3">
    <source>
        <dbReference type="ARBA" id="ARBA00022692"/>
    </source>
</evidence>
<proteinExistence type="predicted"/>
<protein>
    <recommendedName>
        <fullName evidence="8">Major facilitator superfamily (MFS) profile domain-containing protein</fullName>
    </recommendedName>
</protein>
<evidence type="ECO:0000256" key="5">
    <source>
        <dbReference type="ARBA" id="ARBA00023136"/>
    </source>
</evidence>
<dbReference type="PROSITE" id="PS50850">
    <property type="entry name" value="MFS"/>
    <property type="match status" value="1"/>
</dbReference>
<organism evidence="9">
    <name type="scientific">Kwoniella bestiolae CBS 10118</name>
    <dbReference type="NCBI Taxonomy" id="1296100"/>
    <lineage>
        <taxon>Eukaryota</taxon>
        <taxon>Fungi</taxon>
        <taxon>Dikarya</taxon>
        <taxon>Basidiomycota</taxon>
        <taxon>Agaricomycotina</taxon>
        <taxon>Tremellomycetes</taxon>
        <taxon>Tremellales</taxon>
        <taxon>Cryptococcaceae</taxon>
        <taxon>Kwoniella</taxon>
    </lineage>
</organism>
<dbReference type="PANTHER" id="PTHR23504">
    <property type="entry name" value="MAJOR FACILITATOR SUPERFAMILY DOMAIN-CONTAINING PROTEIN 10"/>
    <property type="match status" value="1"/>
</dbReference>
<dbReference type="PANTHER" id="PTHR23504:SF15">
    <property type="entry name" value="MAJOR FACILITATOR SUPERFAMILY (MFS) PROFILE DOMAIN-CONTAINING PROTEIN"/>
    <property type="match status" value="1"/>
</dbReference>
<dbReference type="KEGG" id="kbi:30211930"/>
<dbReference type="InterPro" id="IPR036259">
    <property type="entry name" value="MFS_trans_sf"/>
</dbReference>
<dbReference type="Gene3D" id="1.20.1250.20">
    <property type="entry name" value="MFS general substrate transporter like domains"/>
    <property type="match status" value="1"/>
</dbReference>
<evidence type="ECO:0000256" key="2">
    <source>
        <dbReference type="ARBA" id="ARBA00022448"/>
    </source>
</evidence>
<evidence type="ECO:0000256" key="7">
    <source>
        <dbReference type="SAM" id="Phobius"/>
    </source>
</evidence>
<evidence type="ECO:0000256" key="6">
    <source>
        <dbReference type="SAM" id="MobiDB-lite"/>
    </source>
</evidence>
<evidence type="ECO:0000259" key="8">
    <source>
        <dbReference type="PROSITE" id="PS50850"/>
    </source>
</evidence>
<keyword evidence="3 7" id="KW-0812">Transmembrane</keyword>
<evidence type="ECO:0000256" key="4">
    <source>
        <dbReference type="ARBA" id="ARBA00022989"/>
    </source>
</evidence>
<keyword evidence="4 7" id="KW-1133">Transmembrane helix</keyword>
<sequence>MEFNENQPHTPFPRSSSPFSTHEDEGLQENIPIDWLTLLPFLLLRIIDAITFTLIFPFIIEYITSLNVPSDKIGLYAGIAEGSMMFAEAIGSPFWSILADKVGRKRSFVWGFGVAVLAVGMIGFGRGVWWITLWRFVYGLNPTPVLSRIYITELSHPTNREYIFSIYSPIFNFGHLFGLLLGSWSSNLYGRLPVWMGGESTFLKRWPYALPCLVNAGL</sequence>
<gene>
    <name evidence="9" type="ORF">I302_07531</name>
    <name evidence="10" type="ORF">I302_108104</name>
</gene>
<evidence type="ECO:0000313" key="11">
    <source>
        <dbReference type="Proteomes" id="UP000092730"/>
    </source>
</evidence>
<name>A0A1B9FWN4_9TREE</name>
<dbReference type="GeneID" id="30211930"/>
<dbReference type="InterPro" id="IPR020846">
    <property type="entry name" value="MFS_dom"/>
</dbReference>
<feature type="transmembrane region" description="Helical" evidence="7">
    <location>
        <begin position="75"/>
        <end position="96"/>
    </location>
</feature>
<keyword evidence="2" id="KW-0813">Transport</keyword>
<keyword evidence="5 7" id="KW-0472">Membrane</keyword>
<dbReference type="RefSeq" id="XP_019044248.1">
    <property type="nucleotide sequence ID" value="XM_019194125.1"/>
</dbReference>
<dbReference type="GO" id="GO:0022857">
    <property type="term" value="F:transmembrane transporter activity"/>
    <property type="evidence" value="ECO:0007669"/>
    <property type="project" value="InterPro"/>
</dbReference>
<feature type="transmembrane region" description="Helical" evidence="7">
    <location>
        <begin position="162"/>
        <end position="182"/>
    </location>
</feature>
<dbReference type="EMBL" id="CP144547">
    <property type="protein sequence ID" value="WVW86065.1"/>
    <property type="molecule type" value="Genomic_DNA"/>
</dbReference>
<reference evidence="9" key="3">
    <citation type="submission" date="2014-01" db="EMBL/GenBank/DDBJ databases">
        <title>Evolution of pathogenesis and genome organization in the Tremellales.</title>
        <authorList>
            <person name="Cuomo C."/>
            <person name="Litvintseva A."/>
            <person name="Heitman J."/>
            <person name="Chen Y."/>
            <person name="Sun S."/>
            <person name="Springer D."/>
            <person name="Dromer F."/>
            <person name="Young S."/>
            <person name="Zeng Q."/>
            <person name="Chapman S."/>
            <person name="Gujja S."/>
            <person name="Saif S."/>
            <person name="Birren B."/>
        </authorList>
    </citation>
    <scope>NUCLEOTIDE SEQUENCE</scope>
    <source>
        <strain evidence="9">CBS 10118</strain>
    </source>
</reference>
<dbReference type="SUPFAM" id="SSF103473">
    <property type="entry name" value="MFS general substrate transporter"/>
    <property type="match status" value="1"/>
</dbReference>
<dbReference type="AlphaFoldDB" id="A0A1B9FWN4"/>
<comment type="subcellular location">
    <subcellularLocation>
        <location evidence="1">Membrane</location>
        <topology evidence="1">Multi-pass membrane protein</topology>
    </subcellularLocation>
</comment>
<feature type="transmembrane region" description="Helical" evidence="7">
    <location>
        <begin position="42"/>
        <end position="63"/>
    </location>
</feature>
<evidence type="ECO:0000256" key="1">
    <source>
        <dbReference type="ARBA" id="ARBA00004141"/>
    </source>
</evidence>
<evidence type="ECO:0000313" key="9">
    <source>
        <dbReference type="EMBL" id="OCF23178.1"/>
    </source>
</evidence>
<feature type="domain" description="Major facilitator superfamily (MFS) profile" evidence="8">
    <location>
        <begin position="37"/>
        <end position="218"/>
    </location>
</feature>
<feature type="transmembrane region" description="Helical" evidence="7">
    <location>
        <begin position="108"/>
        <end position="131"/>
    </location>
</feature>
<dbReference type="EMBL" id="KI894024">
    <property type="protein sequence ID" value="OCF23178.1"/>
    <property type="molecule type" value="Genomic_DNA"/>
</dbReference>
<reference evidence="10" key="4">
    <citation type="submission" date="2024-02" db="EMBL/GenBank/DDBJ databases">
        <title>Comparative genomics of Cryptococcus and Kwoniella reveals pathogenesis evolution and contrasting modes of karyotype evolution via chromosome fusion or intercentromeric recombination.</title>
        <authorList>
            <person name="Coelho M.A."/>
            <person name="David-Palma M."/>
            <person name="Shea T."/>
            <person name="Bowers K."/>
            <person name="McGinley-Smith S."/>
            <person name="Mohammad A.W."/>
            <person name="Gnirke A."/>
            <person name="Yurkov A.M."/>
            <person name="Nowrousian M."/>
            <person name="Sun S."/>
            <person name="Cuomo C.A."/>
            <person name="Heitman J."/>
        </authorList>
    </citation>
    <scope>NUCLEOTIDE SEQUENCE</scope>
    <source>
        <strain evidence="10">CBS 10118</strain>
    </source>
</reference>
<dbReference type="InterPro" id="IPR011701">
    <property type="entry name" value="MFS"/>
</dbReference>
<dbReference type="Proteomes" id="UP000092730">
    <property type="component" value="Chromosome 7"/>
</dbReference>
<evidence type="ECO:0000313" key="10">
    <source>
        <dbReference type="EMBL" id="WVW86065.1"/>
    </source>
</evidence>
<dbReference type="GO" id="GO:0016020">
    <property type="term" value="C:membrane"/>
    <property type="evidence" value="ECO:0007669"/>
    <property type="project" value="UniProtKB-SubCell"/>
</dbReference>
<keyword evidence="11" id="KW-1185">Reference proteome</keyword>
<feature type="region of interest" description="Disordered" evidence="6">
    <location>
        <begin position="1"/>
        <end position="24"/>
    </location>
</feature>
<dbReference type="Pfam" id="PF07690">
    <property type="entry name" value="MFS_1"/>
    <property type="match status" value="1"/>
</dbReference>
<accession>A0A1B9FWN4</accession>
<reference evidence="10" key="2">
    <citation type="submission" date="2013-07" db="EMBL/GenBank/DDBJ databases">
        <authorList>
            <consortium name="The Broad Institute Genome Sequencing Platform"/>
            <person name="Cuomo C."/>
            <person name="Litvintseva A."/>
            <person name="Chen Y."/>
            <person name="Heitman J."/>
            <person name="Sun S."/>
            <person name="Springer D."/>
            <person name="Dromer F."/>
            <person name="Young S.K."/>
            <person name="Zeng Q."/>
            <person name="Gargeya S."/>
            <person name="Fitzgerald M."/>
            <person name="Abouelleil A."/>
            <person name="Alvarado L."/>
            <person name="Berlin A.M."/>
            <person name="Chapman S.B."/>
            <person name="Dewar J."/>
            <person name="Goldberg J."/>
            <person name="Griggs A."/>
            <person name="Gujja S."/>
            <person name="Hansen M."/>
            <person name="Howarth C."/>
            <person name="Imamovic A."/>
            <person name="Larimer J."/>
            <person name="McCowan C."/>
            <person name="Murphy C."/>
            <person name="Pearson M."/>
            <person name="Priest M."/>
            <person name="Roberts A."/>
            <person name="Saif S."/>
            <person name="Shea T."/>
            <person name="Sykes S."/>
            <person name="Wortman J."/>
            <person name="Nusbaum C."/>
            <person name="Birren B."/>
        </authorList>
    </citation>
    <scope>NUCLEOTIDE SEQUENCE</scope>
    <source>
        <strain evidence="10">CBS 10118</strain>
    </source>
</reference>
<reference evidence="9" key="1">
    <citation type="submission" date="2013-07" db="EMBL/GenBank/DDBJ databases">
        <title>The Genome Sequence of Cryptococcus bestiolae CBS10118.</title>
        <authorList>
            <consortium name="The Broad Institute Genome Sequencing Platform"/>
            <person name="Cuomo C."/>
            <person name="Litvintseva A."/>
            <person name="Chen Y."/>
            <person name="Heitman J."/>
            <person name="Sun S."/>
            <person name="Springer D."/>
            <person name="Dromer F."/>
            <person name="Young S.K."/>
            <person name="Zeng Q."/>
            <person name="Gargeya S."/>
            <person name="Fitzgerald M."/>
            <person name="Abouelleil A."/>
            <person name="Alvarado L."/>
            <person name="Berlin A.M."/>
            <person name="Chapman S.B."/>
            <person name="Dewar J."/>
            <person name="Goldberg J."/>
            <person name="Griggs A."/>
            <person name="Gujja S."/>
            <person name="Hansen M."/>
            <person name="Howarth C."/>
            <person name="Imamovic A."/>
            <person name="Larimer J."/>
            <person name="McCowan C."/>
            <person name="Murphy C."/>
            <person name="Pearson M."/>
            <person name="Priest M."/>
            <person name="Roberts A."/>
            <person name="Saif S."/>
            <person name="Shea T."/>
            <person name="Sykes S."/>
            <person name="Wortman J."/>
            <person name="Nusbaum C."/>
            <person name="Birren B."/>
        </authorList>
    </citation>
    <scope>NUCLEOTIDE SEQUENCE [LARGE SCALE GENOMIC DNA]</scope>
    <source>
        <strain evidence="9">CBS 10118</strain>
    </source>
</reference>